<feature type="transmembrane region" description="Helical" evidence="1">
    <location>
        <begin position="55"/>
        <end position="72"/>
    </location>
</feature>
<dbReference type="RefSeq" id="WP_310256448.1">
    <property type="nucleotide sequence ID" value="NZ_JAVDWA010000001.1"/>
</dbReference>
<comment type="caution">
    <text evidence="2">The sequence shown here is derived from an EMBL/GenBank/DDBJ whole genome shotgun (WGS) entry which is preliminary data.</text>
</comment>
<sequence length="79" mass="9363">MSLFQTILFWFFVFLPVILFLIALARTSWVMIIVSLLFALPLVFFVSWITDHYGAVIVVLVFHIVTGVWLWTKRQRLDF</sequence>
<gene>
    <name evidence="2" type="ORF">J2X07_000707</name>
</gene>
<accession>A0ABU1TWY0</accession>
<protein>
    <submittedName>
        <fullName evidence="2">Thiol:disulfide interchange protein</fullName>
    </submittedName>
</protein>
<keyword evidence="1" id="KW-1133">Transmembrane helix</keyword>
<feature type="transmembrane region" description="Helical" evidence="1">
    <location>
        <begin position="6"/>
        <end position="24"/>
    </location>
</feature>
<name>A0ABU1TWY0_9BACL</name>
<dbReference type="Proteomes" id="UP001258181">
    <property type="component" value="Unassembled WGS sequence"/>
</dbReference>
<keyword evidence="1" id="KW-0812">Transmembrane</keyword>
<evidence type="ECO:0000313" key="3">
    <source>
        <dbReference type="Proteomes" id="UP001258181"/>
    </source>
</evidence>
<reference evidence="2 3" key="1">
    <citation type="submission" date="2023-07" db="EMBL/GenBank/DDBJ databases">
        <title>Sorghum-associated microbial communities from plants grown in Nebraska, USA.</title>
        <authorList>
            <person name="Schachtman D."/>
        </authorList>
    </citation>
    <scope>NUCLEOTIDE SEQUENCE [LARGE SCALE GENOMIC DNA]</scope>
    <source>
        <strain evidence="2 3">BE211</strain>
    </source>
</reference>
<organism evidence="2 3">
    <name type="scientific">Fictibacillus barbaricus</name>
    <dbReference type="NCBI Taxonomy" id="182136"/>
    <lineage>
        <taxon>Bacteria</taxon>
        <taxon>Bacillati</taxon>
        <taxon>Bacillota</taxon>
        <taxon>Bacilli</taxon>
        <taxon>Bacillales</taxon>
        <taxon>Fictibacillaceae</taxon>
        <taxon>Fictibacillus</taxon>
    </lineage>
</organism>
<evidence type="ECO:0000313" key="2">
    <source>
        <dbReference type="EMBL" id="MDR7071732.1"/>
    </source>
</evidence>
<evidence type="ECO:0000256" key="1">
    <source>
        <dbReference type="SAM" id="Phobius"/>
    </source>
</evidence>
<dbReference type="EMBL" id="JAVDWA010000001">
    <property type="protein sequence ID" value="MDR7071732.1"/>
    <property type="molecule type" value="Genomic_DNA"/>
</dbReference>
<keyword evidence="1" id="KW-0472">Membrane</keyword>
<feature type="transmembrane region" description="Helical" evidence="1">
    <location>
        <begin position="29"/>
        <end position="49"/>
    </location>
</feature>
<keyword evidence="3" id="KW-1185">Reference proteome</keyword>
<proteinExistence type="predicted"/>